<feature type="transmembrane region" description="Helical" evidence="8">
    <location>
        <begin position="227"/>
        <end position="250"/>
    </location>
</feature>
<comment type="caution">
    <text evidence="10">The sequence shown here is derived from an EMBL/GenBank/DDBJ whole genome shotgun (WGS) entry which is preliminary data.</text>
</comment>
<keyword evidence="2 8" id="KW-0812">Transmembrane</keyword>
<proteinExistence type="predicted"/>
<evidence type="ECO:0000256" key="7">
    <source>
        <dbReference type="ARBA" id="ARBA00023224"/>
    </source>
</evidence>
<feature type="transmembrane region" description="Helical" evidence="8">
    <location>
        <begin position="139"/>
        <end position="160"/>
    </location>
</feature>
<accession>A0A814VW72</accession>
<keyword evidence="4" id="KW-0297">G-protein coupled receptor</keyword>
<feature type="transmembrane region" description="Helical" evidence="8">
    <location>
        <begin position="58"/>
        <end position="78"/>
    </location>
</feature>
<dbReference type="PANTHER" id="PTHR24243:SF208">
    <property type="entry name" value="PYROKININ-1 RECEPTOR"/>
    <property type="match status" value="1"/>
</dbReference>
<sequence length="333" mass="38107">MSSNDTTSSSAIIELNQISIYLSTILGFVILYAGLFGNSFNIFLFFTLGNYKRNACSFYMLSKSFFDLGILAFGLWTALLRQGFHLDFTTQNSIWCKIRYPLIDLTGFSSLTCLCLESLDVFLSSSRSATMRMKSNVKVARVLVGGFFIVWIGHGIPYMFIQDLVQRACVGTSSIYTQYYRGYFVNLGLYVFIPVVFISIFGFLTYRNLRNITSNRNPVCALTRQMIHMTLSQIGAVLLFNGPLAIFLAYSVGTANVKQKSIFRQAREQVAQSFFGVYTYGTYSSSFYCYYAASKRFRHEVSDFLKIRRRRRTNQLMPRTDSMMLQQQQTSRV</sequence>
<evidence type="ECO:0000256" key="8">
    <source>
        <dbReference type="SAM" id="Phobius"/>
    </source>
</evidence>
<name>A0A814VW72_ADIRI</name>
<dbReference type="InterPro" id="IPR000276">
    <property type="entry name" value="GPCR_Rhodpsn"/>
</dbReference>
<evidence type="ECO:0000259" key="9">
    <source>
        <dbReference type="PROSITE" id="PS50262"/>
    </source>
</evidence>
<evidence type="ECO:0000256" key="3">
    <source>
        <dbReference type="ARBA" id="ARBA00022989"/>
    </source>
</evidence>
<evidence type="ECO:0000256" key="4">
    <source>
        <dbReference type="ARBA" id="ARBA00023040"/>
    </source>
</evidence>
<dbReference type="InterPro" id="IPR017452">
    <property type="entry name" value="GPCR_Rhodpsn_7TM"/>
</dbReference>
<gene>
    <name evidence="10" type="ORF">EDS130_LOCUS24955</name>
</gene>
<dbReference type="PANTHER" id="PTHR24243">
    <property type="entry name" value="G-PROTEIN COUPLED RECEPTOR"/>
    <property type="match status" value="1"/>
</dbReference>
<comment type="subcellular location">
    <subcellularLocation>
        <location evidence="1">Membrane</location>
        <topology evidence="1">Multi-pass membrane protein</topology>
    </subcellularLocation>
</comment>
<evidence type="ECO:0000313" key="11">
    <source>
        <dbReference type="Proteomes" id="UP000663852"/>
    </source>
</evidence>
<keyword evidence="7" id="KW-0807">Transducer</keyword>
<dbReference type="GO" id="GO:0004930">
    <property type="term" value="F:G protein-coupled receptor activity"/>
    <property type="evidence" value="ECO:0007669"/>
    <property type="project" value="UniProtKB-KW"/>
</dbReference>
<dbReference type="PROSITE" id="PS50262">
    <property type="entry name" value="G_PROTEIN_RECEP_F1_2"/>
    <property type="match status" value="1"/>
</dbReference>
<evidence type="ECO:0000256" key="5">
    <source>
        <dbReference type="ARBA" id="ARBA00023136"/>
    </source>
</evidence>
<feature type="transmembrane region" description="Helical" evidence="8">
    <location>
        <begin position="20"/>
        <end position="46"/>
    </location>
</feature>
<dbReference type="GO" id="GO:0016020">
    <property type="term" value="C:membrane"/>
    <property type="evidence" value="ECO:0007669"/>
    <property type="project" value="UniProtKB-SubCell"/>
</dbReference>
<feature type="transmembrane region" description="Helical" evidence="8">
    <location>
        <begin position="270"/>
        <end position="291"/>
    </location>
</feature>
<dbReference type="Gene3D" id="1.20.1070.10">
    <property type="entry name" value="Rhodopsin 7-helix transmembrane proteins"/>
    <property type="match status" value="1"/>
</dbReference>
<keyword evidence="3 8" id="KW-1133">Transmembrane helix</keyword>
<protein>
    <recommendedName>
        <fullName evidence="9">G-protein coupled receptors family 1 profile domain-containing protein</fullName>
    </recommendedName>
</protein>
<dbReference type="SUPFAM" id="SSF81321">
    <property type="entry name" value="Family A G protein-coupled receptor-like"/>
    <property type="match status" value="1"/>
</dbReference>
<evidence type="ECO:0000256" key="1">
    <source>
        <dbReference type="ARBA" id="ARBA00004141"/>
    </source>
</evidence>
<evidence type="ECO:0000256" key="6">
    <source>
        <dbReference type="ARBA" id="ARBA00023170"/>
    </source>
</evidence>
<reference evidence="10" key="1">
    <citation type="submission" date="2021-02" db="EMBL/GenBank/DDBJ databases">
        <authorList>
            <person name="Nowell W R."/>
        </authorList>
    </citation>
    <scope>NUCLEOTIDE SEQUENCE</scope>
</reference>
<dbReference type="Pfam" id="PF00001">
    <property type="entry name" value="7tm_1"/>
    <property type="match status" value="1"/>
</dbReference>
<dbReference type="OrthoDB" id="10003937at2759"/>
<keyword evidence="6" id="KW-0675">Receptor</keyword>
<organism evidence="10 11">
    <name type="scientific">Adineta ricciae</name>
    <name type="common">Rotifer</name>
    <dbReference type="NCBI Taxonomy" id="249248"/>
    <lineage>
        <taxon>Eukaryota</taxon>
        <taxon>Metazoa</taxon>
        <taxon>Spiralia</taxon>
        <taxon>Gnathifera</taxon>
        <taxon>Rotifera</taxon>
        <taxon>Eurotatoria</taxon>
        <taxon>Bdelloidea</taxon>
        <taxon>Adinetida</taxon>
        <taxon>Adinetidae</taxon>
        <taxon>Adineta</taxon>
    </lineage>
</organism>
<keyword evidence="5 8" id="KW-0472">Membrane</keyword>
<dbReference type="EMBL" id="CAJNOJ010000144">
    <property type="protein sequence ID" value="CAF1193603.1"/>
    <property type="molecule type" value="Genomic_DNA"/>
</dbReference>
<evidence type="ECO:0000313" key="10">
    <source>
        <dbReference type="EMBL" id="CAF1193603.1"/>
    </source>
</evidence>
<feature type="domain" description="G-protein coupled receptors family 1 profile" evidence="9">
    <location>
        <begin position="37"/>
        <end position="247"/>
    </location>
</feature>
<dbReference type="AlphaFoldDB" id="A0A814VW72"/>
<dbReference type="Proteomes" id="UP000663852">
    <property type="component" value="Unassembled WGS sequence"/>
</dbReference>
<evidence type="ECO:0000256" key="2">
    <source>
        <dbReference type="ARBA" id="ARBA00022692"/>
    </source>
</evidence>
<feature type="transmembrane region" description="Helical" evidence="8">
    <location>
        <begin position="180"/>
        <end position="206"/>
    </location>
</feature>